<dbReference type="GO" id="GO:0008541">
    <property type="term" value="C:proteasome regulatory particle, lid subcomplex"/>
    <property type="evidence" value="ECO:0007669"/>
    <property type="project" value="TreeGrafter"/>
</dbReference>
<protein>
    <recommendedName>
        <fullName evidence="3">PCI domain-containing protein</fullName>
    </recommendedName>
</protein>
<dbReference type="Proteomes" id="UP000193642">
    <property type="component" value="Unassembled WGS sequence"/>
</dbReference>
<keyword evidence="2" id="KW-0647">Proteasome</keyword>
<dbReference type="InterPro" id="IPR033464">
    <property type="entry name" value="CSN8_PSD8_EIF3K"/>
</dbReference>
<dbReference type="PANTHER" id="PTHR12387:SF0">
    <property type="entry name" value="26S PROTEASOME NON-ATPASE REGULATORY SUBUNIT 8"/>
    <property type="match status" value="1"/>
</dbReference>
<accession>A0A1Y2CUM4</accession>
<proteinExistence type="inferred from homology"/>
<dbReference type="GO" id="GO:0005634">
    <property type="term" value="C:nucleus"/>
    <property type="evidence" value="ECO:0007669"/>
    <property type="project" value="TreeGrafter"/>
</dbReference>
<dbReference type="GO" id="GO:0005829">
    <property type="term" value="C:cytosol"/>
    <property type="evidence" value="ECO:0007669"/>
    <property type="project" value="TreeGrafter"/>
</dbReference>
<dbReference type="EMBL" id="MCGO01000006">
    <property type="protein sequence ID" value="ORY50713.1"/>
    <property type="molecule type" value="Genomic_DNA"/>
</dbReference>
<dbReference type="PANTHER" id="PTHR12387">
    <property type="entry name" value="26S PROTEASOME NON-ATPASE REGULATORY SUBUNIT 8"/>
    <property type="match status" value="1"/>
</dbReference>
<dbReference type="STRING" id="329046.A0A1Y2CUM4"/>
<evidence type="ECO:0000256" key="1">
    <source>
        <dbReference type="ARBA" id="ARBA00009627"/>
    </source>
</evidence>
<dbReference type="PROSITE" id="PS50250">
    <property type="entry name" value="PCI"/>
    <property type="match status" value="1"/>
</dbReference>
<reference evidence="4 5" key="1">
    <citation type="submission" date="2016-07" db="EMBL/GenBank/DDBJ databases">
        <title>Pervasive Adenine N6-methylation of Active Genes in Fungi.</title>
        <authorList>
            <consortium name="DOE Joint Genome Institute"/>
            <person name="Mondo S.J."/>
            <person name="Dannebaum R.O."/>
            <person name="Kuo R.C."/>
            <person name="Labutti K."/>
            <person name="Haridas S."/>
            <person name="Kuo A."/>
            <person name="Salamov A."/>
            <person name="Ahrendt S.R."/>
            <person name="Lipzen A."/>
            <person name="Sullivan W."/>
            <person name="Andreopoulos W.B."/>
            <person name="Clum A."/>
            <person name="Lindquist E."/>
            <person name="Daum C."/>
            <person name="Ramamoorthy G.K."/>
            <person name="Gryganskyi A."/>
            <person name="Culley D."/>
            <person name="Magnuson J.K."/>
            <person name="James T.Y."/>
            <person name="O'Malley M.A."/>
            <person name="Stajich J.E."/>
            <person name="Spatafora J.W."/>
            <person name="Visel A."/>
            <person name="Grigoriev I.V."/>
        </authorList>
    </citation>
    <scope>NUCLEOTIDE SEQUENCE [LARGE SCALE GENOMIC DNA]</scope>
    <source>
        <strain evidence="4 5">JEL800</strain>
    </source>
</reference>
<organism evidence="4 5">
    <name type="scientific">Rhizoclosmatium globosum</name>
    <dbReference type="NCBI Taxonomy" id="329046"/>
    <lineage>
        <taxon>Eukaryota</taxon>
        <taxon>Fungi</taxon>
        <taxon>Fungi incertae sedis</taxon>
        <taxon>Chytridiomycota</taxon>
        <taxon>Chytridiomycota incertae sedis</taxon>
        <taxon>Chytridiomycetes</taxon>
        <taxon>Chytridiales</taxon>
        <taxon>Chytriomycetaceae</taxon>
        <taxon>Rhizoclosmatium</taxon>
    </lineage>
</organism>
<dbReference type="InterPro" id="IPR000717">
    <property type="entry name" value="PCI_dom"/>
</dbReference>
<dbReference type="Pfam" id="PF10075">
    <property type="entry name" value="CSN8_PSD8_EIF3K"/>
    <property type="match status" value="1"/>
</dbReference>
<dbReference type="OrthoDB" id="8775810at2759"/>
<evidence type="ECO:0000313" key="5">
    <source>
        <dbReference type="Proteomes" id="UP000193642"/>
    </source>
</evidence>
<dbReference type="GO" id="GO:0043161">
    <property type="term" value="P:proteasome-mediated ubiquitin-dependent protein catabolic process"/>
    <property type="evidence" value="ECO:0007669"/>
    <property type="project" value="TreeGrafter"/>
</dbReference>
<evidence type="ECO:0000259" key="3">
    <source>
        <dbReference type="PROSITE" id="PS50250"/>
    </source>
</evidence>
<keyword evidence="5" id="KW-1185">Reference proteome</keyword>
<comment type="similarity">
    <text evidence="1">Belongs to the proteasome subunit S14 family.</text>
</comment>
<name>A0A1Y2CUM4_9FUNG</name>
<sequence length="329" mass="37302">MTRCPTHHHKHHQHLLLLPTLLSRSPPTFTAILTKPSLSSAVALFETLKKDFSAATPDLKKCGQHLSTLKLHLTQLSFLQPTASQKELLLTREILELGAQHAIKSHDIPAFERYISQLKTYYTASTATPLPASQRQYPLLGLNLLRLLAQNRIAEFHTELEQIDPDQLGNLYIKHPISVEQSLMEGSYNRVWNSKSNVPGEEYLFFIDILMGTIRNEIGSCAEKAYERLPISDAQTLLYFKSAKEVTDFAAQRGWTVSGSSIVFVTQQATDAGKLEIPAPKVIRDALSYARELERIGEFIRFRCIVKLTLWFQFNLPSPITLFSRERNT</sequence>
<dbReference type="FunFam" id="1.25.40.990:FF:000001">
    <property type="entry name" value="26S proteasome non-ATPase regulatory subunit"/>
    <property type="match status" value="1"/>
</dbReference>
<evidence type="ECO:0000256" key="2">
    <source>
        <dbReference type="ARBA" id="ARBA00022942"/>
    </source>
</evidence>
<evidence type="ECO:0000313" key="4">
    <source>
        <dbReference type="EMBL" id="ORY50713.1"/>
    </source>
</evidence>
<comment type="caution">
    <text evidence="4">The sequence shown here is derived from an EMBL/GenBank/DDBJ whole genome shotgun (WGS) entry which is preliminary data.</text>
</comment>
<feature type="domain" description="PCI" evidence="3">
    <location>
        <begin position="109"/>
        <end position="280"/>
    </location>
</feature>
<dbReference type="AlphaFoldDB" id="A0A1Y2CUM4"/>
<dbReference type="InterPro" id="IPR006746">
    <property type="entry name" value="26S_Psome_Rpn12"/>
</dbReference>
<dbReference type="Gene3D" id="1.25.40.990">
    <property type="match status" value="1"/>
</dbReference>
<gene>
    <name evidence="4" type="ORF">BCR33DRAFT_656298</name>
</gene>